<dbReference type="Gene3D" id="3.90.230.10">
    <property type="entry name" value="Creatinase/methionine aminopeptidase superfamily"/>
    <property type="match status" value="1"/>
</dbReference>
<keyword evidence="4" id="KW-1185">Reference proteome</keyword>
<dbReference type="SUPFAM" id="SSF55920">
    <property type="entry name" value="Creatinase/aminopeptidase"/>
    <property type="match status" value="1"/>
</dbReference>
<organism evidence="3 4">
    <name type="scientific">Halalkalibacter alkaliphilus</name>
    <dbReference type="NCBI Taxonomy" id="2917993"/>
    <lineage>
        <taxon>Bacteria</taxon>
        <taxon>Bacillati</taxon>
        <taxon>Bacillota</taxon>
        <taxon>Bacilli</taxon>
        <taxon>Bacillales</taxon>
        <taxon>Bacillaceae</taxon>
        <taxon>Halalkalibacter</taxon>
    </lineage>
</organism>
<gene>
    <name evidence="3" type="ORF">MF646_15595</name>
</gene>
<accession>A0A9X2I5W2</accession>
<protein>
    <submittedName>
        <fullName evidence="3">Xaa-Pro peptidase family protein</fullName>
    </submittedName>
</protein>
<dbReference type="AlphaFoldDB" id="A0A9X2I5W2"/>
<evidence type="ECO:0000313" key="3">
    <source>
        <dbReference type="EMBL" id="MCL7748552.1"/>
    </source>
</evidence>
<dbReference type="InterPro" id="IPR000587">
    <property type="entry name" value="Creatinase_N"/>
</dbReference>
<dbReference type="RefSeq" id="WP_250097437.1">
    <property type="nucleotide sequence ID" value="NZ_JAKRYL010000016.1"/>
</dbReference>
<evidence type="ECO:0000259" key="2">
    <source>
        <dbReference type="Pfam" id="PF01321"/>
    </source>
</evidence>
<dbReference type="PANTHER" id="PTHR46112">
    <property type="entry name" value="AMINOPEPTIDASE"/>
    <property type="match status" value="1"/>
</dbReference>
<reference evidence="3" key="1">
    <citation type="submission" date="2022-02" db="EMBL/GenBank/DDBJ databases">
        <title>Halalkalibacter sp. nov. isolated from Lonar Lake, India.</title>
        <authorList>
            <person name="Joshi A."/>
            <person name="Thite S."/>
            <person name="Lodha T."/>
        </authorList>
    </citation>
    <scope>NUCLEOTIDE SEQUENCE</scope>
    <source>
        <strain evidence="3">MEB205</strain>
    </source>
</reference>
<proteinExistence type="predicted"/>
<feature type="domain" description="Creatinase N-terminal" evidence="2">
    <location>
        <begin position="8"/>
        <end position="143"/>
    </location>
</feature>
<dbReference type="Pfam" id="PF00557">
    <property type="entry name" value="Peptidase_M24"/>
    <property type="match status" value="1"/>
</dbReference>
<comment type="caution">
    <text evidence="3">The sequence shown here is derived from an EMBL/GenBank/DDBJ whole genome shotgun (WGS) entry which is preliminary data.</text>
</comment>
<name>A0A9X2I5W2_9BACI</name>
<evidence type="ECO:0000259" key="1">
    <source>
        <dbReference type="Pfam" id="PF00557"/>
    </source>
</evidence>
<dbReference type="EMBL" id="JAKRYL010000016">
    <property type="protein sequence ID" value="MCL7748552.1"/>
    <property type="molecule type" value="Genomic_DNA"/>
</dbReference>
<dbReference type="CDD" id="cd01066">
    <property type="entry name" value="APP_MetAP"/>
    <property type="match status" value="1"/>
</dbReference>
<dbReference type="Pfam" id="PF01321">
    <property type="entry name" value="Creatinase_N"/>
    <property type="match status" value="1"/>
</dbReference>
<dbReference type="InterPro" id="IPR029149">
    <property type="entry name" value="Creatin/AminoP/Spt16_N"/>
</dbReference>
<sequence length="373" mass="41393">MIEEKEWRFSRIRRAMLEQEMDGLLAYAPGWRRENVRYITGGLIRSSFALAYLPIEGRSAFFSTLREDLHATEEQGRVEDSFLLSFPDCHELINRLKDGGAPKKLGIAHLELMPKLLLNKIQESLPTTTIVSATKLMDQVRLVKSNWELEQIRRAGVVCSAGWEAFVAALKPGATEFEIVANVEAELKRLGAQDNFMLIASGGKEVMGMTPPGNRQLQEGDMVRTELTPQLDGYYAQICRSAVLGEPNEGQNQSFKLFKEALEAGLSVVKAGVTAHEVAVAENDVFRKYGFGEYCTSQYTRVRGHAHGLHPDEAPAIIEGNDMVLEENAVIIVHPNTYTPLAGYHVLGDPVVVTKDGYEPLLTTERALFTASV</sequence>
<feature type="domain" description="Peptidase M24" evidence="1">
    <location>
        <begin position="150"/>
        <end position="354"/>
    </location>
</feature>
<dbReference type="PANTHER" id="PTHR46112:SF2">
    <property type="entry name" value="XAA-PRO AMINOPEPTIDASE P-RELATED"/>
    <property type="match status" value="1"/>
</dbReference>
<dbReference type="Proteomes" id="UP001139150">
    <property type="component" value="Unassembled WGS sequence"/>
</dbReference>
<dbReference type="Gene3D" id="3.40.350.10">
    <property type="entry name" value="Creatinase/prolidase N-terminal domain"/>
    <property type="match status" value="1"/>
</dbReference>
<dbReference type="InterPro" id="IPR050659">
    <property type="entry name" value="Peptidase_M24B"/>
</dbReference>
<dbReference type="SUPFAM" id="SSF53092">
    <property type="entry name" value="Creatinase/prolidase N-terminal domain"/>
    <property type="match status" value="1"/>
</dbReference>
<evidence type="ECO:0000313" key="4">
    <source>
        <dbReference type="Proteomes" id="UP001139150"/>
    </source>
</evidence>
<dbReference type="InterPro" id="IPR000994">
    <property type="entry name" value="Pept_M24"/>
</dbReference>
<dbReference type="InterPro" id="IPR036005">
    <property type="entry name" value="Creatinase/aminopeptidase-like"/>
</dbReference>